<name>A0A9W3B1P1_BIOGL</name>
<evidence type="ECO:0000256" key="1">
    <source>
        <dbReference type="ARBA" id="ARBA00004323"/>
    </source>
</evidence>
<dbReference type="GeneID" id="106068521"/>
<dbReference type="Pfam" id="PF00652">
    <property type="entry name" value="Ricin_B_lectin"/>
    <property type="match status" value="1"/>
</dbReference>
<keyword evidence="9 10" id="KW-1015">Disulfide bond</keyword>
<evidence type="ECO:0000256" key="10">
    <source>
        <dbReference type="RuleBase" id="RU361242"/>
    </source>
</evidence>
<evidence type="ECO:0000256" key="3">
    <source>
        <dbReference type="ARBA" id="ARBA00022692"/>
    </source>
</evidence>
<evidence type="ECO:0000259" key="11">
    <source>
        <dbReference type="Pfam" id="PF00535"/>
    </source>
</evidence>
<comment type="similarity">
    <text evidence="2 10">Belongs to the glycosyltransferase 2 family. GalNAc-T subfamily.</text>
</comment>
<evidence type="ECO:0000313" key="14">
    <source>
        <dbReference type="RefSeq" id="XP_055893380.1"/>
    </source>
</evidence>
<keyword evidence="10" id="KW-0808">Transferase</keyword>
<gene>
    <name evidence="14" type="primary">LOC106068521</name>
</gene>
<feature type="domain" description="Ricin B lectin" evidence="12">
    <location>
        <begin position="494"/>
        <end position="610"/>
    </location>
</feature>
<dbReference type="RefSeq" id="XP_055893380.1">
    <property type="nucleotide sequence ID" value="XM_056037405.1"/>
</dbReference>
<proteinExistence type="inferred from homology"/>
<dbReference type="SUPFAM" id="SSF53448">
    <property type="entry name" value="Nucleotide-diphospho-sugar transferases"/>
    <property type="match status" value="1"/>
</dbReference>
<dbReference type="OrthoDB" id="6119243at2759"/>
<dbReference type="GO" id="GO:0006493">
    <property type="term" value="P:protein O-linked glycosylation"/>
    <property type="evidence" value="ECO:0007669"/>
    <property type="project" value="TreeGrafter"/>
</dbReference>
<keyword evidence="7 10" id="KW-0333">Golgi apparatus</keyword>
<dbReference type="OMA" id="RIWGCEN"/>
<evidence type="ECO:0000256" key="4">
    <source>
        <dbReference type="ARBA" id="ARBA00022734"/>
    </source>
</evidence>
<keyword evidence="10" id="KW-0464">Manganese</keyword>
<dbReference type="GO" id="GO:0000139">
    <property type="term" value="C:Golgi membrane"/>
    <property type="evidence" value="ECO:0007669"/>
    <property type="project" value="UniProtKB-SubCell"/>
</dbReference>
<evidence type="ECO:0000313" key="13">
    <source>
        <dbReference type="Proteomes" id="UP001165740"/>
    </source>
</evidence>
<dbReference type="InterPro" id="IPR035992">
    <property type="entry name" value="Ricin_B-like_lectins"/>
</dbReference>
<keyword evidence="13" id="KW-1185">Reference proteome</keyword>
<dbReference type="Gene3D" id="3.90.550.10">
    <property type="entry name" value="Spore Coat Polysaccharide Biosynthesis Protein SpsA, Chain A"/>
    <property type="match status" value="1"/>
</dbReference>
<keyword evidence="4 10" id="KW-0430">Lectin</keyword>
<evidence type="ECO:0000256" key="7">
    <source>
        <dbReference type="ARBA" id="ARBA00023034"/>
    </source>
</evidence>
<keyword evidence="8 10" id="KW-0472">Membrane</keyword>
<organism evidence="13 14">
    <name type="scientific">Biomphalaria glabrata</name>
    <name type="common">Bloodfluke planorb</name>
    <name type="synonym">Freshwater snail</name>
    <dbReference type="NCBI Taxonomy" id="6526"/>
    <lineage>
        <taxon>Eukaryota</taxon>
        <taxon>Metazoa</taxon>
        <taxon>Spiralia</taxon>
        <taxon>Lophotrochozoa</taxon>
        <taxon>Mollusca</taxon>
        <taxon>Gastropoda</taxon>
        <taxon>Heterobranchia</taxon>
        <taxon>Euthyneura</taxon>
        <taxon>Panpulmonata</taxon>
        <taxon>Hygrophila</taxon>
        <taxon>Lymnaeoidea</taxon>
        <taxon>Planorbidae</taxon>
        <taxon>Biomphalaria</taxon>
    </lineage>
</organism>
<accession>A0A9W3B1P1</accession>
<keyword evidence="10" id="KW-0328">Glycosyltransferase</keyword>
<evidence type="ECO:0000256" key="6">
    <source>
        <dbReference type="ARBA" id="ARBA00022989"/>
    </source>
</evidence>
<feature type="transmembrane region" description="Helical" evidence="10">
    <location>
        <begin position="7"/>
        <end position="27"/>
    </location>
</feature>
<sequence length="619" mass="71099">MKAHRKVFRFLVLLVVVWLFVISVIIYSTVFTSDTQPAAENKRDQDIYRLIVNKELLQHVANHLVHNKSMQQFLASKLNLTQMETTKTVMLPNPQNSYQFYQQFWPAKADPTSPGFGGRGVTINKTNLSERDKIIFDTGYNVYKVNLLASEVIPLRRDIHIDMPECQTVQYNVSSLARVGIVLIFHNELWSVMLRTVYSLLDASPEELINEIILVDDASDKEFLWKPLDEYIKIFGGKVKLIRLPTRSGLIRARNVGFDHVTGSVAVFLDAHVEVHKGWLEPLLQRIKEDDKVVAVPQHDQINWDTFKFEFKPNADHQIGGFDFDLTFNWIGPPPLPDGVVRKTLADPVRTPTHLGCCFAITKDNFNRLGRYDPDLDIWGCENLELSFKSWMCGGSLEAIPCSHVGHLYRPAFPYSWGTQKDTLIRNCLRVAEVWLDEYKEVYYDRISNLQTGVDIGDISARKSLRAKLQCKSFDWYVKHVYPDLYIPVNTTATGKISSEMDQTLCISMDVHWQSINKIPSIVKCNSRDPKQHFFLSKERQIRRDDGCLVYDQASNKVVMGWCRHSNSQWGYTQANTLVALGTNQCMTMSTNTWTVGMSTCNDHDGHLKWLWPRKSVIL</sequence>
<keyword evidence="5" id="KW-0735">Signal-anchor</keyword>
<evidence type="ECO:0000256" key="2">
    <source>
        <dbReference type="ARBA" id="ARBA00005680"/>
    </source>
</evidence>
<dbReference type="PANTHER" id="PTHR11675">
    <property type="entry name" value="N-ACETYLGALACTOSAMINYLTRANSFERASE"/>
    <property type="match status" value="1"/>
</dbReference>
<dbReference type="GO" id="GO:0004653">
    <property type="term" value="F:polypeptide N-acetylgalactosaminyltransferase activity"/>
    <property type="evidence" value="ECO:0007669"/>
    <property type="project" value="TreeGrafter"/>
</dbReference>
<dbReference type="EC" id="2.4.1.-" evidence="10"/>
<comment type="subcellular location">
    <subcellularLocation>
        <location evidence="1 10">Golgi apparatus membrane</location>
        <topology evidence="1 10">Single-pass type II membrane protein</topology>
    </subcellularLocation>
</comment>
<dbReference type="InterPro" id="IPR029044">
    <property type="entry name" value="Nucleotide-diphossugar_trans"/>
</dbReference>
<keyword evidence="3 10" id="KW-0812">Transmembrane</keyword>
<dbReference type="PANTHER" id="PTHR11675:SF131">
    <property type="entry name" value="POLYPEPTIDE N-ACETYLGALACTOSAMINYLTRANSFERASE 9-RELATED"/>
    <property type="match status" value="1"/>
</dbReference>
<evidence type="ECO:0000256" key="9">
    <source>
        <dbReference type="ARBA" id="ARBA00023157"/>
    </source>
</evidence>
<evidence type="ECO:0000256" key="5">
    <source>
        <dbReference type="ARBA" id="ARBA00022968"/>
    </source>
</evidence>
<comment type="cofactor">
    <cofactor evidence="10">
        <name>Mn(2+)</name>
        <dbReference type="ChEBI" id="CHEBI:29035"/>
    </cofactor>
</comment>
<protein>
    <recommendedName>
        <fullName evidence="10">Polypeptide N-acetylgalactosaminyltransferase</fullName>
        <ecNumber evidence="10">2.4.1.-</ecNumber>
    </recommendedName>
    <alternativeName>
        <fullName evidence="10">Protein-UDP acetylgalactosaminyltransferase</fullName>
    </alternativeName>
</protein>
<dbReference type="Pfam" id="PF00535">
    <property type="entry name" value="Glycos_transf_2"/>
    <property type="match status" value="1"/>
</dbReference>
<dbReference type="GO" id="GO:0030246">
    <property type="term" value="F:carbohydrate binding"/>
    <property type="evidence" value="ECO:0007669"/>
    <property type="project" value="UniProtKB-KW"/>
</dbReference>
<evidence type="ECO:0000259" key="12">
    <source>
        <dbReference type="Pfam" id="PF00652"/>
    </source>
</evidence>
<feature type="domain" description="Glycosyltransferase 2-like" evidence="11">
    <location>
        <begin position="181"/>
        <end position="315"/>
    </location>
</feature>
<dbReference type="SUPFAM" id="SSF50370">
    <property type="entry name" value="Ricin B-like lectins"/>
    <property type="match status" value="1"/>
</dbReference>
<comment type="pathway">
    <text evidence="10">Protein modification; protein glycosylation.</text>
</comment>
<dbReference type="InterPro" id="IPR001173">
    <property type="entry name" value="Glyco_trans_2-like"/>
</dbReference>
<dbReference type="Proteomes" id="UP001165740">
    <property type="component" value="Chromosome 1"/>
</dbReference>
<dbReference type="AlphaFoldDB" id="A0A9W3B1P1"/>
<dbReference type="InterPro" id="IPR045885">
    <property type="entry name" value="GalNAc-T"/>
</dbReference>
<reference evidence="14" key="1">
    <citation type="submission" date="2025-08" db="UniProtKB">
        <authorList>
            <consortium name="RefSeq"/>
        </authorList>
    </citation>
    <scope>IDENTIFICATION</scope>
</reference>
<evidence type="ECO:0000256" key="8">
    <source>
        <dbReference type="ARBA" id="ARBA00023136"/>
    </source>
</evidence>
<dbReference type="Gene3D" id="2.80.10.50">
    <property type="match status" value="1"/>
</dbReference>
<keyword evidence="6 10" id="KW-1133">Transmembrane helix</keyword>
<dbReference type="CDD" id="cd02510">
    <property type="entry name" value="pp-GalNAc-T"/>
    <property type="match status" value="1"/>
</dbReference>
<dbReference type="InterPro" id="IPR000772">
    <property type="entry name" value="Ricin_B_lectin"/>
</dbReference>